<dbReference type="EMBL" id="CM023484">
    <property type="protein sequence ID" value="KAH6933563.1"/>
    <property type="molecule type" value="Genomic_DNA"/>
</dbReference>
<dbReference type="Proteomes" id="UP000821845">
    <property type="component" value="Chromosome 4"/>
</dbReference>
<sequence length="247" mass="27833">MYSLHEVKTREVGLRAQCILRRRCLWGCNRYLMVRDLWKLVHRPLMNGWSGDNGKWAASLWAVMAWWRMRRSRGTAAGRASKRTFEGNLTTKPINGAIFIFNPRTGQLFLKIIHTSVWAGQKRLGQATPEVRSGLLKKHHNIRAGNTSLIRCPRLCISSVVFVTATAILLTHLTHDFFAVTVYVILEGYRSVYLELLGKLIPKLWSRGVGSQSCGVSKVSTSPAFRQQLLMVLALTFHDDPASISAA</sequence>
<protein>
    <submittedName>
        <fullName evidence="1">Uncharacterized protein</fullName>
    </submittedName>
</protein>
<gene>
    <name evidence="1" type="ORF">HPB50_016335</name>
</gene>
<evidence type="ECO:0000313" key="2">
    <source>
        <dbReference type="Proteomes" id="UP000821845"/>
    </source>
</evidence>
<name>A0ACB7SFQ7_HYAAI</name>
<organism evidence="1 2">
    <name type="scientific">Hyalomma asiaticum</name>
    <name type="common">Tick</name>
    <dbReference type="NCBI Taxonomy" id="266040"/>
    <lineage>
        <taxon>Eukaryota</taxon>
        <taxon>Metazoa</taxon>
        <taxon>Ecdysozoa</taxon>
        <taxon>Arthropoda</taxon>
        <taxon>Chelicerata</taxon>
        <taxon>Arachnida</taxon>
        <taxon>Acari</taxon>
        <taxon>Parasitiformes</taxon>
        <taxon>Ixodida</taxon>
        <taxon>Ixodoidea</taxon>
        <taxon>Ixodidae</taxon>
        <taxon>Hyalomminae</taxon>
        <taxon>Hyalomma</taxon>
    </lineage>
</organism>
<reference evidence="1" key="1">
    <citation type="submission" date="2020-05" db="EMBL/GenBank/DDBJ databases">
        <title>Large-scale comparative analyses of tick genomes elucidate their genetic diversity and vector capacities.</title>
        <authorList>
            <person name="Jia N."/>
            <person name="Wang J."/>
            <person name="Shi W."/>
            <person name="Du L."/>
            <person name="Sun Y."/>
            <person name="Zhan W."/>
            <person name="Jiang J."/>
            <person name="Wang Q."/>
            <person name="Zhang B."/>
            <person name="Ji P."/>
            <person name="Sakyi L.B."/>
            <person name="Cui X."/>
            <person name="Yuan T."/>
            <person name="Jiang B."/>
            <person name="Yang W."/>
            <person name="Lam T.T.-Y."/>
            <person name="Chang Q."/>
            <person name="Ding S."/>
            <person name="Wang X."/>
            <person name="Zhu J."/>
            <person name="Ruan X."/>
            <person name="Zhao L."/>
            <person name="Wei J."/>
            <person name="Que T."/>
            <person name="Du C."/>
            <person name="Cheng J."/>
            <person name="Dai P."/>
            <person name="Han X."/>
            <person name="Huang E."/>
            <person name="Gao Y."/>
            <person name="Liu J."/>
            <person name="Shao H."/>
            <person name="Ye R."/>
            <person name="Li L."/>
            <person name="Wei W."/>
            <person name="Wang X."/>
            <person name="Wang C."/>
            <person name="Yang T."/>
            <person name="Huo Q."/>
            <person name="Li W."/>
            <person name="Guo W."/>
            <person name="Chen H."/>
            <person name="Zhou L."/>
            <person name="Ni X."/>
            <person name="Tian J."/>
            <person name="Zhou Y."/>
            <person name="Sheng Y."/>
            <person name="Liu T."/>
            <person name="Pan Y."/>
            <person name="Xia L."/>
            <person name="Li J."/>
            <person name="Zhao F."/>
            <person name="Cao W."/>
        </authorList>
    </citation>
    <scope>NUCLEOTIDE SEQUENCE</scope>
    <source>
        <strain evidence="1">Hyas-2018</strain>
    </source>
</reference>
<comment type="caution">
    <text evidence="1">The sequence shown here is derived from an EMBL/GenBank/DDBJ whole genome shotgun (WGS) entry which is preliminary data.</text>
</comment>
<accession>A0ACB7SFQ7</accession>
<keyword evidence="2" id="KW-1185">Reference proteome</keyword>
<proteinExistence type="predicted"/>
<evidence type="ECO:0000313" key="1">
    <source>
        <dbReference type="EMBL" id="KAH6933563.1"/>
    </source>
</evidence>